<evidence type="ECO:0000313" key="10">
    <source>
        <dbReference type="Proteomes" id="UP000806285"/>
    </source>
</evidence>
<dbReference type="InterPro" id="IPR005467">
    <property type="entry name" value="His_kinase_dom"/>
</dbReference>
<dbReference type="CDD" id="cd00130">
    <property type="entry name" value="PAS"/>
    <property type="match status" value="1"/>
</dbReference>
<dbReference type="NCBIfam" id="TIGR00229">
    <property type="entry name" value="sensory_box"/>
    <property type="match status" value="1"/>
</dbReference>
<name>A0ABR9S4B9_9BURK</name>
<dbReference type="InterPro" id="IPR004358">
    <property type="entry name" value="Sig_transdc_His_kin-like_C"/>
</dbReference>
<evidence type="ECO:0000256" key="1">
    <source>
        <dbReference type="ARBA" id="ARBA00000085"/>
    </source>
</evidence>
<dbReference type="SUPFAM" id="SSF55785">
    <property type="entry name" value="PYP-like sensor domain (PAS domain)"/>
    <property type="match status" value="2"/>
</dbReference>
<evidence type="ECO:0000259" key="6">
    <source>
        <dbReference type="PROSITE" id="PS50109"/>
    </source>
</evidence>
<dbReference type="SMART" id="SM00388">
    <property type="entry name" value="HisKA"/>
    <property type="match status" value="1"/>
</dbReference>
<dbReference type="InterPro" id="IPR035965">
    <property type="entry name" value="PAS-like_dom_sf"/>
</dbReference>
<keyword evidence="3 4" id="KW-0597">Phosphoprotein</keyword>
<comment type="catalytic activity">
    <reaction evidence="1">
        <text>ATP + protein L-histidine = ADP + protein N-phospho-L-histidine.</text>
        <dbReference type="EC" id="2.7.13.3"/>
    </reaction>
</comment>
<dbReference type="SUPFAM" id="SSF47384">
    <property type="entry name" value="Homodimeric domain of signal transducing histidine kinase"/>
    <property type="match status" value="1"/>
</dbReference>
<comment type="caution">
    <text evidence="9">The sequence shown here is derived from an EMBL/GenBank/DDBJ whole genome shotgun (WGS) entry which is preliminary data.</text>
</comment>
<evidence type="ECO:0000256" key="3">
    <source>
        <dbReference type="ARBA" id="ARBA00022553"/>
    </source>
</evidence>
<dbReference type="Pfam" id="PF00512">
    <property type="entry name" value="HisKA"/>
    <property type="match status" value="1"/>
</dbReference>
<feature type="domain" description="Histidine kinase" evidence="6">
    <location>
        <begin position="316"/>
        <end position="541"/>
    </location>
</feature>
<dbReference type="InterPro" id="IPR036097">
    <property type="entry name" value="HisK_dim/P_sf"/>
</dbReference>
<dbReference type="InterPro" id="IPR003661">
    <property type="entry name" value="HisK_dim/P_dom"/>
</dbReference>
<dbReference type="InterPro" id="IPR013655">
    <property type="entry name" value="PAS_fold_3"/>
</dbReference>
<evidence type="ECO:0000313" key="9">
    <source>
        <dbReference type="EMBL" id="MBE7367862.1"/>
    </source>
</evidence>
<dbReference type="Pfam" id="PF02518">
    <property type="entry name" value="HATPase_c"/>
    <property type="match status" value="1"/>
</dbReference>
<dbReference type="SUPFAM" id="SSF52172">
    <property type="entry name" value="CheY-like"/>
    <property type="match status" value="1"/>
</dbReference>
<evidence type="ECO:0000259" key="7">
    <source>
        <dbReference type="PROSITE" id="PS50110"/>
    </source>
</evidence>
<dbReference type="PANTHER" id="PTHR43065">
    <property type="entry name" value="SENSOR HISTIDINE KINASE"/>
    <property type="match status" value="1"/>
</dbReference>
<evidence type="ECO:0000256" key="5">
    <source>
        <dbReference type="SAM" id="Coils"/>
    </source>
</evidence>
<dbReference type="InterPro" id="IPR013656">
    <property type="entry name" value="PAS_4"/>
</dbReference>
<keyword evidence="5" id="KW-0175">Coiled coil</keyword>
<dbReference type="InterPro" id="IPR001789">
    <property type="entry name" value="Sig_transdc_resp-reg_receiver"/>
</dbReference>
<feature type="domain" description="Response regulatory" evidence="7">
    <location>
        <begin position="563"/>
        <end position="678"/>
    </location>
</feature>
<evidence type="ECO:0000256" key="4">
    <source>
        <dbReference type="PROSITE-ProRule" id="PRU00169"/>
    </source>
</evidence>
<dbReference type="PRINTS" id="PR00344">
    <property type="entry name" value="BCTRLSENSOR"/>
</dbReference>
<dbReference type="EMBL" id="JADDIV010000003">
    <property type="protein sequence ID" value="MBE7367862.1"/>
    <property type="molecule type" value="Genomic_DNA"/>
</dbReference>
<dbReference type="PROSITE" id="PS50113">
    <property type="entry name" value="PAC"/>
    <property type="match status" value="2"/>
</dbReference>
<dbReference type="Gene3D" id="3.30.565.10">
    <property type="entry name" value="Histidine kinase-like ATPase, C-terminal domain"/>
    <property type="match status" value="1"/>
</dbReference>
<dbReference type="PANTHER" id="PTHR43065:SF42">
    <property type="entry name" value="TWO-COMPONENT SENSOR PPRA"/>
    <property type="match status" value="1"/>
</dbReference>
<dbReference type="InterPro" id="IPR011006">
    <property type="entry name" value="CheY-like_superfamily"/>
</dbReference>
<dbReference type="Gene3D" id="1.10.287.130">
    <property type="match status" value="1"/>
</dbReference>
<evidence type="ECO:0000256" key="2">
    <source>
        <dbReference type="ARBA" id="ARBA00012438"/>
    </source>
</evidence>
<organism evidence="9 10">
    <name type="scientific">Ramlibacter pallidus</name>
    <dbReference type="NCBI Taxonomy" id="2780087"/>
    <lineage>
        <taxon>Bacteria</taxon>
        <taxon>Pseudomonadati</taxon>
        <taxon>Pseudomonadota</taxon>
        <taxon>Betaproteobacteria</taxon>
        <taxon>Burkholderiales</taxon>
        <taxon>Comamonadaceae</taxon>
        <taxon>Ramlibacter</taxon>
    </lineage>
</organism>
<dbReference type="Gene3D" id="3.40.50.2300">
    <property type="match status" value="1"/>
</dbReference>
<dbReference type="PROSITE" id="PS50110">
    <property type="entry name" value="RESPONSE_REGULATORY"/>
    <property type="match status" value="1"/>
</dbReference>
<keyword evidence="10" id="KW-1185">Reference proteome</keyword>
<dbReference type="Pfam" id="PF08448">
    <property type="entry name" value="PAS_4"/>
    <property type="match status" value="1"/>
</dbReference>
<dbReference type="PROSITE" id="PS50109">
    <property type="entry name" value="HIS_KIN"/>
    <property type="match status" value="1"/>
</dbReference>
<dbReference type="InterPro" id="IPR003594">
    <property type="entry name" value="HATPase_dom"/>
</dbReference>
<proteinExistence type="predicted"/>
<accession>A0ABR9S4B9</accession>
<feature type="domain" description="PAC" evidence="8">
    <location>
        <begin position="97"/>
        <end position="152"/>
    </location>
</feature>
<dbReference type="Proteomes" id="UP000806285">
    <property type="component" value="Unassembled WGS sequence"/>
</dbReference>
<dbReference type="SUPFAM" id="SSF55874">
    <property type="entry name" value="ATPase domain of HSP90 chaperone/DNA topoisomerase II/histidine kinase"/>
    <property type="match status" value="1"/>
</dbReference>
<feature type="domain" description="PAC" evidence="8">
    <location>
        <begin position="226"/>
        <end position="278"/>
    </location>
</feature>
<dbReference type="EC" id="2.7.13.3" evidence="2"/>
<feature type="modified residue" description="4-aspartylphosphate" evidence="4">
    <location>
        <position position="613"/>
    </location>
</feature>
<evidence type="ECO:0000259" key="8">
    <source>
        <dbReference type="PROSITE" id="PS50113"/>
    </source>
</evidence>
<dbReference type="RefSeq" id="WP_193676492.1">
    <property type="nucleotide sequence ID" value="NZ_JADDIV010000003.1"/>
</dbReference>
<dbReference type="SMART" id="SM00387">
    <property type="entry name" value="HATPase_c"/>
    <property type="match status" value="1"/>
</dbReference>
<dbReference type="SMART" id="SM00086">
    <property type="entry name" value="PAC"/>
    <property type="match status" value="2"/>
</dbReference>
<dbReference type="SMART" id="SM00448">
    <property type="entry name" value="REC"/>
    <property type="match status" value="1"/>
</dbReference>
<dbReference type="InterPro" id="IPR036890">
    <property type="entry name" value="HATPase_C_sf"/>
</dbReference>
<reference evidence="9 10" key="1">
    <citation type="submission" date="2020-10" db="EMBL/GenBank/DDBJ databases">
        <title>Ramlibacter sp. HM2 16S ribosomal RNA gene Genome sequencing and assembly.</title>
        <authorList>
            <person name="Kang M."/>
        </authorList>
    </citation>
    <scope>NUCLEOTIDE SEQUENCE [LARGE SCALE GENOMIC DNA]</scope>
    <source>
        <strain evidence="9 10">HM2</strain>
    </source>
</reference>
<dbReference type="Pfam" id="PF00072">
    <property type="entry name" value="Response_reg"/>
    <property type="match status" value="1"/>
</dbReference>
<protein>
    <recommendedName>
        <fullName evidence="2">histidine kinase</fullName>
        <ecNumber evidence="2">2.7.13.3</ecNumber>
    </recommendedName>
</protein>
<dbReference type="InterPro" id="IPR000700">
    <property type="entry name" value="PAS-assoc_C"/>
</dbReference>
<gene>
    <name evidence="9" type="ORF">IM787_09805</name>
</gene>
<dbReference type="Gene3D" id="3.30.450.20">
    <property type="entry name" value="PAS domain"/>
    <property type="match status" value="2"/>
</dbReference>
<dbReference type="Pfam" id="PF08447">
    <property type="entry name" value="PAS_3"/>
    <property type="match status" value="1"/>
</dbReference>
<dbReference type="InterPro" id="IPR001610">
    <property type="entry name" value="PAC"/>
</dbReference>
<sequence>MSRVDDDEDGSRPLAVRRQAFDLDEMERLFRDAPAAVAWLAGPRHEYRLANDAYLRLVARPALVGMTVAEALPEIAEQGFVRILDEVYASGKAYVGTEVPVRLRRPADGLLQERIVDFVFQPVRDAQGRSTGIFIQATDASQRVGAQAALRESEAKFRAITNSIDQMVWATLPDGFHDYYNDRWYEYTGVPYGSTDGDAWSGLFHPEDQKRAWAVWRHSLATGDTYHIEYRLRHRSGHYRWVLGRALPVRDEQGRIVRWFGTCTDIQDIVDAREVLSRSREELERQVELRTQQLLQAEEKLRMAHKMEAIGQLTGGIAHDFNNMLQGIVGALDVIRKLEQTGRTANIPRFVEMAMSSAQRAAAMTHRLLAFARQQPLAPQGVDLNALVQSLRELVRRTAGESITLDVQLEEGVWLTRCDTNQLESAILNLAINARDAMPQGGKLTLRTQNVTLPPTQLGPDEVLAAGEFVKMTVADSGTGMPQDVIDRAFDPFFTTKPIGQGTGLGLSMVYGFARQSGGFATIESRVGEGTAVSLLLPRWHGEASDGPVVQPVSEIGQSRGETIVVVEDDDVVRTLAAETLTGLGYRVHVAANGAEGAALLNELGAVDLLLSDIGLPGGFSGKQLADAARASRPDLKVILITGYAQEAMDADLLAQRIELLRKPVLIDVMLRKVQDVLRPR</sequence>
<dbReference type="SMART" id="SM00091">
    <property type="entry name" value="PAS"/>
    <property type="match status" value="2"/>
</dbReference>
<feature type="coiled-coil region" evidence="5">
    <location>
        <begin position="266"/>
        <end position="300"/>
    </location>
</feature>
<dbReference type="InterPro" id="IPR000014">
    <property type="entry name" value="PAS"/>
</dbReference>